<evidence type="ECO:0000313" key="5">
    <source>
        <dbReference type="Proteomes" id="UP000659223"/>
    </source>
</evidence>
<feature type="compositionally biased region" description="Gly residues" evidence="1">
    <location>
        <begin position="94"/>
        <end position="103"/>
    </location>
</feature>
<reference evidence="5" key="1">
    <citation type="journal article" date="2019" name="Int. J. Syst. Evol. Microbiol.">
        <title>The Global Catalogue of Microorganisms (GCM) 10K type strain sequencing project: providing services to taxonomists for standard genome sequencing and annotation.</title>
        <authorList>
            <consortium name="The Broad Institute Genomics Platform"/>
            <consortium name="The Broad Institute Genome Sequencing Center for Infectious Disease"/>
            <person name="Wu L."/>
            <person name="Ma J."/>
        </authorList>
    </citation>
    <scope>NUCLEOTIDE SEQUENCE [LARGE SCALE GENOMIC DNA]</scope>
    <source>
        <strain evidence="5">JCM 4586</strain>
    </source>
</reference>
<feature type="compositionally biased region" description="Polar residues" evidence="1">
    <location>
        <begin position="132"/>
        <end position="145"/>
    </location>
</feature>
<keyword evidence="2" id="KW-1133">Transmembrane helix</keyword>
<dbReference type="PROSITE" id="PS51175">
    <property type="entry name" value="CBM6"/>
    <property type="match status" value="1"/>
</dbReference>
<protein>
    <recommendedName>
        <fullName evidence="3">CBM6 domain-containing protein</fullName>
    </recommendedName>
</protein>
<feature type="compositionally biased region" description="Low complexity" evidence="1">
    <location>
        <begin position="70"/>
        <end position="79"/>
    </location>
</feature>
<evidence type="ECO:0000259" key="3">
    <source>
        <dbReference type="PROSITE" id="PS51175"/>
    </source>
</evidence>
<dbReference type="Proteomes" id="UP000659223">
    <property type="component" value="Unassembled WGS sequence"/>
</dbReference>
<keyword evidence="2" id="KW-0472">Membrane</keyword>
<evidence type="ECO:0000256" key="2">
    <source>
        <dbReference type="SAM" id="Phobius"/>
    </source>
</evidence>
<dbReference type="InterPro" id="IPR005084">
    <property type="entry name" value="CBM6"/>
</dbReference>
<feature type="transmembrane region" description="Helical" evidence="2">
    <location>
        <begin position="110"/>
        <end position="130"/>
    </location>
</feature>
<keyword evidence="5" id="KW-1185">Reference proteome</keyword>
<dbReference type="RefSeq" id="WP_190022344.1">
    <property type="nucleotide sequence ID" value="NZ_BMUT01000006.1"/>
</dbReference>
<evidence type="ECO:0000313" key="4">
    <source>
        <dbReference type="EMBL" id="GGX84092.1"/>
    </source>
</evidence>
<feature type="region of interest" description="Disordered" evidence="1">
    <location>
        <begin position="132"/>
        <end position="178"/>
    </location>
</feature>
<comment type="caution">
    <text evidence="4">The sequence shown here is derived from an EMBL/GenBank/DDBJ whole genome shotgun (WGS) entry which is preliminary data.</text>
</comment>
<organism evidence="4 5">
    <name type="scientific">Streptomyces hiroshimensis</name>
    <dbReference type="NCBI Taxonomy" id="66424"/>
    <lineage>
        <taxon>Bacteria</taxon>
        <taxon>Bacillati</taxon>
        <taxon>Actinomycetota</taxon>
        <taxon>Actinomycetes</taxon>
        <taxon>Kitasatosporales</taxon>
        <taxon>Streptomycetaceae</taxon>
        <taxon>Streptomyces</taxon>
    </lineage>
</organism>
<dbReference type="InterPro" id="IPR008979">
    <property type="entry name" value="Galactose-bd-like_sf"/>
</dbReference>
<feature type="domain" description="CBM6" evidence="3">
    <location>
        <begin position="176"/>
        <end position="310"/>
    </location>
</feature>
<dbReference type="Gene3D" id="2.60.120.260">
    <property type="entry name" value="Galactose-binding domain-like"/>
    <property type="match status" value="1"/>
</dbReference>
<keyword evidence="2" id="KW-0812">Transmembrane</keyword>
<feature type="region of interest" description="Disordered" evidence="1">
    <location>
        <begin position="1"/>
        <end position="105"/>
    </location>
</feature>
<dbReference type="SUPFAM" id="SSF49785">
    <property type="entry name" value="Galactose-binding domain-like"/>
    <property type="match status" value="1"/>
</dbReference>
<gene>
    <name evidence="4" type="ORF">GCM10010324_32100</name>
</gene>
<name>A0ABQ2YII8_9ACTN</name>
<feature type="compositionally biased region" description="Basic and acidic residues" evidence="1">
    <location>
        <begin position="21"/>
        <end position="30"/>
    </location>
</feature>
<accession>A0ABQ2YII8</accession>
<evidence type="ECO:0000256" key="1">
    <source>
        <dbReference type="SAM" id="MobiDB-lite"/>
    </source>
</evidence>
<sequence length="312" mass="32468">MTAGNNGTGTPENDDPFAHLYRSEGGEGPHDSAPAAPQPGVPRTSYNQVRTVGSRQYGPRQPQPQPPHASQPAPHYAAPETLPGGVPRQPATHGGHGNHGGGSRPKRTGLLVAAIAVVAVVAGGIAVAMLNNSGTSDDQGSNQAASGGEEKPSSEPKGKDPEQKNEPKNPSAAGLQKRDAASLRLLNGATTSKDIPNAKADGGLYITNLNTPGAGVEWEVEVKSEGQYRLDVTYGVPGKDGNLTVATNGAPGRSIRMDNFGGTSEEDWKKGYGWKSTWSLIDLKKGKNKIKLSCEAGNKCDVSLDQLSVRQG</sequence>
<feature type="compositionally biased region" description="Polar residues" evidence="1">
    <location>
        <begin position="1"/>
        <end position="11"/>
    </location>
</feature>
<feature type="compositionally biased region" description="Basic and acidic residues" evidence="1">
    <location>
        <begin position="148"/>
        <end position="167"/>
    </location>
</feature>
<proteinExistence type="predicted"/>
<dbReference type="EMBL" id="BMUT01000006">
    <property type="protein sequence ID" value="GGX84092.1"/>
    <property type="molecule type" value="Genomic_DNA"/>
</dbReference>